<dbReference type="InterPro" id="IPR037523">
    <property type="entry name" value="VOC_core"/>
</dbReference>
<gene>
    <name evidence="2" type="ORF">KDI_19410</name>
</gene>
<keyword evidence="3" id="KW-1185">Reference proteome</keyword>
<dbReference type="PANTHER" id="PTHR36110:SF2">
    <property type="entry name" value="RING-CLEAVING DIOXYGENASE MHQE-RELATED"/>
    <property type="match status" value="1"/>
</dbReference>
<dbReference type="AlphaFoldDB" id="A0A5A5TAK1"/>
<reference evidence="2 3" key="1">
    <citation type="submission" date="2019-01" db="EMBL/GenBank/DDBJ databases">
        <title>Draft genome sequence of Dictyobacter sp. Uno17.</title>
        <authorList>
            <person name="Wang C.M."/>
            <person name="Zheng Y."/>
            <person name="Sakai Y."/>
            <person name="Abe K."/>
            <person name="Yokota A."/>
            <person name="Yabe S."/>
        </authorList>
    </citation>
    <scope>NUCLEOTIDE SEQUENCE [LARGE SCALE GENOMIC DNA]</scope>
    <source>
        <strain evidence="2 3">Uno17</strain>
    </source>
</reference>
<proteinExistence type="predicted"/>
<dbReference type="InterPro" id="IPR052537">
    <property type="entry name" value="Extradiol_RC_dioxygenase"/>
</dbReference>
<dbReference type="InterPro" id="IPR029068">
    <property type="entry name" value="Glyas_Bleomycin-R_OHBP_Dase"/>
</dbReference>
<dbReference type="InterPro" id="IPR004360">
    <property type="entry name" value="Glyas_Fos-R_dOase_dom"/>
</dbReference>
<dbReference type="Proteomes" id="UP000322530">
    <property type="component" value="Unassembled WGS sequence"/>
</dbReference>
<dbReference type="Pfam" id="PF00903">
    <property type="entry name" value="Glyoxalase"/>
    <property type="match status" value="2"/>
</dbReference>
<name>A0A5A5TAK1_9CHLR</name>
<dbReference type="SUPFAM" id="SSF54593">
    <property type="entry name" value="Glyoxalase/Bleomycin resistance protein/Dihydroxybiphenyl dioxygenase"/>
    <property type="match status" value="1"/>
</dbReference>
<sequence>MTSMPALLGMHHVTAIASDPQRNIHFYTGVLGLRLVKVTVNFDDPFSYHLYYGNEVGNPGTILTFFIWPGARRGRQGTGQIVSTSFSVPQSSLSYWVGRLIEHGVSYDGPVSRLGERVITFRDPDGLALELVGYAGTEHRAGWGGGTVPAEHAIRGLSGVMLWEEDYDQTARTLTEILGFQHIAEEENVTRYALATDAGIGIPGTRIDVRRASGFWTGKVAVGTVHHVAWRTATDETLLAWREILKAQEFNATPVMDREYFHSVYFPEPGGVLFEIATDPPGFTINETVEQLGTQLQLPPWMEDSRAEIEAALPPLSLSTMPAKEDV</sequence>
<evidence type="ECO:0000313" key="2">
    <source>
        <dbReference type="EMBL" id="GCF08377.1"/>
    </source>
</evidence>
<dbReference type="CDD" id="cd08347">
    <property type="entry name" value="PcpA_C_like"/>
    <property type="match status" value="1"/>
</dbReference>
<dbReference type="PANTHER" id="PTHR36110">
    <property type="entry name" value="RING-CLEAVING DIOXYGENASE MHQE-RELATED"/>
    <property type="match status" value="1"/>
</dbReference>
<feature type="domain" description="VOC" evidence="1">
    <location>
        <begin position="156"/>
        <end position="279"/>
    </location>
</feature>
<feature type="domain" description="VOC" evidence="1">
    <location>
        <begin position="9"/>
        <end position="134"/>
    </location>
</feature>
<accession>A0A5A5TAK1</accession>
<dbReference type="Gene3D" id="3.10.180.10">
    <property type="entry name" value="2,3-Dihydroxybiphenyl 1,2-Dioxygenase, domain 1"/>
    <property type="match status" value="2"/>
</dbReference>
<dbReference type="PROSITE" id="PS51819">
    <property type="entry name" value="VOC"/>
    <property type="match status" value="2"/>
</dbReference>
<dbReference type="EMBL" id="BIXY01000023">
    <property type="protein sequence ID" value="GCF08377.1"/>
    <property type="molecule type" value="Genomic_DNA"/>
</dbReference>
<dbReference type="OrthoDB" id="9785698at2"/>
<protein>
    <submittedName>
        <fullName evidence="2">Diguanylate cyclase</fullName>
    </submittedName>
</protein>
<dbReference type="CDD" id="cd08346">
    <property type="entry name" value="PcpA_N_like"/>
    <property type="match status" value="1"/>
</dbReference>
<organism evidence="2 3">
    <name type="scientific">Dictyobacter arantiisoli</name>
    <dbReference type="NCBI Taxonomy" id="2014874"/>
    <lineage>
        <taxon>Bacteria</taxon>
        <taxon>Bacillati</taxon>
        <taxon>Chloroflexota</taxon>
        <taxon>Ktedonobacteria</taxon>
        <taxon>Ktedonobacterales</taxon>
        <taxon>Dictyobacteraceae</taxon>
        <taxon>Dictyobacter</taxon>
    </lineage>
</organism>
<dbReference type="RefSeq" id="WP_149401366.1">
    <property type="nucleotide sequence ID" value="NZ_BIXY01000023.1"/>
</dbReference>
<evidence type="ECO:0000259" key="1">
    <source>
        <dbReference type="PROSITE" id="PS51819"/>
    </source>
</evidence>
<comment type="caution">
    <text evidence="2">The sequence shown here is derived from an EMBL/GenBank/DDBJ whole genome shotgun (WGS) entry which is preliminary data.</text>
</comment>
<evidence type="ECO:0000313" key="3">
    <source>
        <dbReference type="Proteomes" id="UP000322530"/>
    </source>
</evidence>